<feature type="transmembrane region" description="Helical" evidence="1">
    <location>
        <begin position="55"/>
        <end position="74"/>
    </location>
</feature>
<dbReference type="EMBL" id="JBBUTG010000001">
    <property type="protein sequence ID" value="MEK8029465.1"/>
    <property type="molecule type" value="Genomic_DNA"/>
</dbReference>
<evidence type="ECO:0000256" key="1">
    <source>
        <dbReference type="SAM" id="Phobius"/>
    </source>
</evidence>
<accession>A0ABU9BLG7</accession>
<evidence type="ECO:0000313" key="3">
    <source>
        <dbReference type="Proteomes" id="UP001371218"/>
    </source>
</evidence>
<feature type="transmembrane region" description="Helical" evidence="1">
    <location>
        <begin position="89"/>
        <end position="113"/>
    </location>
</feature>
<keyword evidence="1" id="KW-0812">Transmembrane</keyword>
<keyword evidence="1" id="KW-0472">Membrane</keyword>
<proteinExistence type="predicted"/>
<sequence length="124" mass="13162">MPVNPSPPRAWVAPWLLGVAALHTLFGAVVFGPVLRQLWQGGVFNTVGADPLRGAVVWFLMFGVPLALLARAIAPLERQADAGPVLRQLGWGLLVLGLAGVALMPASGFWLTFPPAIGLLRRHA</sequence>
<dbReference type="Pfam" id="PF20064">
    <property type="entry name" value="DUF6463"/>
    <property type="match status" value="1"/>
</dbReference>
<protein>
    <submittedName>
        <fullName evidence="2">DUF6463 family protein</fullName>
    </submittedName>
</protein>
<keyword evidence="1" id="KW-1133">Transmembrane helix</keyword>
<dbReference type="InterPro" id="IPR045590">
    <property type="entry name" value="DUF6463"/>
</dbReference>
<name>A0ABU9BLG7_9BURK</name>
<organism evidence="2 3">
    <name type="scientific">Ideonella lacteola</name>
    <dbReference type="NCBI Taxonomy" id="2984193"/>
    <lineage>
        <taxon>Bacteria</taxon>
        <taxon>Pseudomonadati</taxon>
        <taxon>Pseudomonadota</taxon>
        <taxon>Betaproteobacteria</taxon>
        <taxon>Burkholderiales</taxon>
        <taxon>Sphaerotilaceae</taxon>
        <taxon>Ideonella</taxon>
    </lineage>
</organism>
<feature type="transmembrane region" description="Helical" evidence="1">
    <location>
        <begin position="12"/>
        <end position="35"/>
    </location>
</feature>
<evidence type="ECO:0000313" key="2">
    <source>
        <dbReference type="EMBL" id="MEK8029465.1"/>
    </source>
</evidence>
<reference evidence="2 3" key="1">
    <citation type="submission" date="2024-04" db="EMBL/GenBank/DDBJ databases">
        <title>Novel species of the genus Ideonella isolated from streams.</title>
        <authorList>
            <person name="Lu H."/>
        </authorList>
    </citation>
    <scope>NUCLEOTIDE SEQUENCE [LARGE SCALE GENOMIC DNA]</scope>
    <source>
        <strain evidence="2 3">DXS29W</strain>
    </source>
</reference>
<gene>
    <name evidence="2" type="ORF">AACH06_01415</name>
</gene>
<dbReference type="Proteomes" id="UP001371218">
    <property type="component" value="Unassembled WGS sequence"/>
</dbReference>
<keyword evidence="3" id="KW-1185">Reference proteome</keyword>
<comment type="caution">
    <text evidence="2">The sequence shown here is derived from an EMBL/GenBank/DDBJ whole genome shotgun (WGS) entry which is preliminary data.</text>
</comment>
<dbReference type="RefSeq" id="WP_341423802.1">
    <property type="nucleotide sequence ID" value="NZ_JBBUTG010000001.1"/>
</dbReference>